<dbReference type="Pfam" id="PF25767">
    <property type="entry name" value="ARM_TBCD_2nd"/>
    <property type="match status" value="1"/>
</dbReference>
<dbReference type="EMBL" id="JALNTZ010000009">
    <property type="protein sequence ID" value="KAJ3640668.1"/>
    <property type="molecule type" value="Genomic_DNA"/>
</dbReference>
<proteinExistence type="inferred from homology"/>
<comment type="caution">
    <text evidence="6">The sequence shown here is derived from an EMBL/GenBank/DDBJ whole genome shotgun (WGS) entry which is preliminary data.</text>
</comment>
<dbReference type="GO" id="GO:0070830">
    <property type="term" value="P:bicellular tight junction assembly"/>
    <property type="evidence" value="ECO:0007669"/>
    <property type="project" value="TreeGrafter"/>
</dbReference>
<dbReference type="InterPro" id="IPR011989">
    <property type="entry name" value="ARM-like"/>
</dbReference>
<dbReference type="Proteomes" id="UP001168821">
    <property type="component" value="Unassembled WGS sequence"/>
</dbReference>
<comment type="similarity">
    <text evidence="1">Belongs to the TBCD family.</text>
</comment>
<protein>
    <recommendedName>
        <fullName evidence="2">Tubulin-specific chaperone D</fullName>
    </recommendedName>
</protein>
<dbReference type="InterPro" id="IPR016024">
    <property type="entry name" value="ARM-type_fold"/>
</dbReference>
<dbReference type="InterPro" id="IPR033162">
    <property type="entry name" value="TBCD"/>
</dbReference>
<keyword evidence="3" id="KW-0143">Chaperone</keyword>
<feature type="domain" description="Tubulin-folding cofactor D ARM repeats" evidence="5">
    <location>
        <begin position="283"/>
        <end position="517"/>
    </location>
</feature>
<dbReference type="GO" id="GO:0007023">
    <property type="term" value="P:post-chaperonin tubulin folding pathway"/>
    <property type="evidence" value="ECO:0007669"/>
    <property type="project" value="InterPro"/>
</dbReference>
<dbReference type="SUPFAM" id="SSF48371">
    <property type="entry name" value="ARM repeat"/>
    <property type="match status" value="2"/>
</dbReference>
<dbReference type="GO" id="GO:0000226">
    <property type="term" value="P:microtubule cytoskeleton organization"/>
    <property type="evidence" value="ECO:0007669"/>
    <property type="project" value="TreeGrafter"/>
</dbReference>
<dbReference type="GO" id="GO:0048487">
    <property type="term" value="F:beta-tubulin binding"/>
    <property type="evidence" value="ECO:0007669"/>
    <property type="project" value="InterPro"/>
</dbReference>
<reference evidence="6" key="1">
    <citation type="journal article" date="2023" name="G3 (Bethesda)">
        <title>Whole genome assemblies of Zophobas morio and Tenebrio molitor.</title>
        <authorList>
            <person name="Kaur S."/>
            <person name="Stinson S.A."/>
            <person name="diCenzo G.C."/>
        </authorList>
    </citation>
    <scope>NUCLEOTIDE SEQUENCE</scope>
    <source>
        <strain evidence="6">QUZm001</strain>
    </source>
</reference>
<organism evidence="6 7">
    <name type="scientific">Zophobas morio</name>
    <dbReference type="NCBI Taxonomy" id="2755281"/>
    <lineage>
        <taxon>Eukaryota</taxon>
        <taxon>Metazoa</taxon>
        <taxon>Ecdysozoa</taxon>
        <taxon>Arthropoda</taxon>
        <taxon>Hexapoda</taxon>
        <taxon>Insecta</taxon>
        <taxon>Pterygota</taxon>
        <taxon>Neoptera</taxon>
        <taxon>Endopterygota</taxon>
        <taxon>Coleoptera</taxon>
        <taxon>Polyphaga</taxon>
        <taxon>Cucujiformia</taxon>
        <taxon>Tenebrionidae</taxon>
        <taxon>Zophobas</taxon>
    </lineage>
</organism>
<evidence type="ECO:0000256" key="2">
    <source>
        <dbReference type="ARBA" id="ARBA00015003"/>
    </source>
</evidence>
<dbReference type="Pfam" id="PF23579">
    <property type="entry name" value="ARM_TBCD"/>
    <property type="match status" value="1"/>
</dbReference>
<dbReference type="GO" id="GO:0007021">
    <property type="term" value="P:tubulin complex assembly"/>
    <property type="evidence" value="ECO:0007669"/>
    <property type="project" value="InterPro"/>
</dbReference>
<dbReference type="AlphaFoldDB" id="A0AA38HMU1"/>
<dbReference type="Pfam" id="PF12612">
    <property type="entry name" value="TFCD_C"/>
    <property type="match status" value="1"/>
</dbReference>
<dbReference type="GO" id="GO:0034333">
    <property type="term" value="P:adherens junction assembly"/>
    <property type="evidence" value="ECO:0007669"/>
    <property type="project" value="TreeGrafter"/>
</dbReference>
<dbReference type="Gene3D" id="1.25.10.10">
    <property type="entry name" value="Leucine-rich Repeat Variant"/>
    <property type="match status" value="2"/>
</dbReference>
<keyword evidence="7" id="KW-1185">Reference proteome</keyword>
<dbReference type="GO" id="GO:0016328">
    <property type="term" value="C:lateral plasma membrane"/>
    <property type="evidence" value="ECO:0007669"/>
    <property type="project" value="TreeGrafter"/>
</dbReference>
<evidence type="ECO:0000313" key="7">
    <source>
        <dbReference type="Proteomes" id="UP001168821"/>
    </source>
</evidence>
<feature type="domain" description="Tubulin-folding cofactor D C-terminal" evidence="4">
    <location>
        <begin position="873"/>
        <end position="1059"/>
    </location>
</feature>
<dbReference type="PANTHER" id="PTHR12658:SF0">
    <property type="entry name" value="TUBULIN-SPECIFIC CHAPERONE D"/>
    <property type="match status" value="1"/>
</dbReference>
<evidence type="ECO:0000313" key="6">
    <source>
        <dbReference type="EMBL" id="KAJ3640668.1"/>
    </source>
</evidence>
<dbReference type="GO" id="GO:0005096">
    <property type="term" value="F:GTPase activator activity"/>
    <property type="evidence" value="ECO:0007669"/>
    <property type="project" value="InterPro"/>
</dbReference>
<evidence type="ECO:0000259" key="5">
    <source>
        <dbReference type="Pfam" id="PF25767"/>
    </source>
</evidence>
<sequence>MPDSDTKSMDTETEEEPFGLGCALELFTEAKEVLEMIDSLKNTYNDKSLSEKAYERFSVIIGQYKEQPHLLDTHLDELLAKCISIIRSENNMDVKHSVFKYMFVVVNVRGYKVIVRHLPHEVSDFEAVLRLLEAQNPNDAETWTTRYVLLLWFSIIIMIPFHLNRFDGSIETGDNSKTVMCRVLDVIKQYVVVSDKCRDAAAYLSARFITRNDVKEQHLSEYFNWAISLSTAPESNVFVKQGILASVAMIIKHGKREDLLPYANDLLAWVINDDIKQNAGTNVQKLVYKLVQRIGLTFLPPRVAAWRYKRGSRSLAANLSAGDGTTSHLPETEENLEDENIEVPDEVEEVIDQLIQGLRSGDGVVRWSAAKGIGRVTGRLPQDLADEVVGSILELFSPREGDGAWHGGCLALAELGRRGLLLPKRLPVVVPVVLKALVYDEPRGYSSVGSHIRDAACYVCWSFARAYEKEILKPFVNTIASTLLIVTCFDREINCRRAASAAFQENVGRQGTFPHGIDILTVADFFAVSVRNNAYLNISSYIAQFNEYTVPMIDHLLHRKVDHWDCIIRELTAKTLHNLASRAPEYMVTTVLPTLFEKTNSIDLNSKHGAVLAIGEIVHALSITAKSQPIEDVLTTPILDKIKNLVPHFRQKFAFRGLGGELMRNACCDFIAKCSLASLALTNDVTDDWLNLLNECISYNVPTIQSAAIKALPVLLSKYYYSNKAAQKHLVDTYIHELASTSQQEVRMGHALALGALPKFMLTSHLSSVIGALVQAAQITPITSKWAESRRDSIKALAGLAVTMADEIGEDFHKESVLNIYDVFLGGLKDYTQDKRGDVGAWVREAAMIGLQTLTFKVVEKKSDLLDGVLVSKIVAGVAQQAVERIDRTRALAGRIFYSFLHHEIQVPKIPFYDDIVTIFSKDYENLNWNSASDTFPKFVELLKFPEYTYNVMLGLICSIGGLTETLVKNSSSSLFAYMQREKKSSRIEEINRLCEVIYTIFKDHQKMDRITVPTLRFLEKFFSSGCIDHLTEDPAADFCKRLLKLILAEISGCKDIYKLIDGINLLAQFVQVKNDACQSALVQLSILLCHRQSYIRKSTASILYESLLVYGDGAVFKTENLDEIMQVLSSADWEQPVDVVRPVRNQLCVLMGVRVPVPKAATTS</sequence>
<dbReference type="PANTHER" id="PTHR12658">
    <property type="entry name" value="BETA-TUBULIN COFACTOR D"/>
    <property type="match status" value="1"/>
</dbReference>
<dbReference type="InterPro" id="IPR058033">
    <property type="entry name" value="ARM_TBCD_2nd"/>
</dbReference>
<evidence type="ECO:0000256" key="3">
    <source>
        <dbReference type="ARBA" id="ARBA00023186"/>
    </source>
</evidence>
<gene>
    <name evidence="6" type="ORF">Zmor_027216</name>
</gene>
<accession>A0AA38HMU1</accession>
<evidence type="ECO:0000259" key="4">
    <source>
        <dbReference type="Pfam" id="PF12612"/>
    </source>
</evidence>
<name>A0AA38HMU1_9CUCU</name>
<evidence type="ECO:0000256" key="1">
    <source>
        <dbReference type="ARBA" id="ARBA00006853"/>
    </source>
</evidence>
<dbReference type="InterPro" id="IPR022577">
    <property type="entry name" value="TBCD_C"/>
</dbReference>